<organism evidence="3 4">
    <name type="scientific">Panicum virgatum</name>
    <name type="common">Blackwell switchgrass</name>
    <dbReference type="NCBI Taxonomy" id="38727"/>
    <lineage>
        <taxon>Eukaryota</taxon>
        <taxon>Viridiplantae</taxon>
        <taxon>Streptophyta</taxon>
        <taxon>Embryophyta</taxon>
        <taxon>Tracheophyta</taxon>
        <taxon>Spermatophyta</taxon>
        <taxon>Magnoliopsida</taxon>
        <taxon>Liliopsida</taxon>
        <taxon>Poales</taxon>
        <taxon>Poaceae</taxon>
        <taxon>PACMAD clade</taxon>
        <taxon>Panicoideae</taxon>
        <taxon>Panicodae</taxon>
        <taxon>Paniceae</taxon>
        <taxon>Panicinae</taxon>
        <taxon>Panicum</taxon>
        <taxon>Panicum sect. Hiantes</taxon>
    </lineage>
</organism>
<evidence type="ECO:0000256" key="2">
    <source>
        <dbReference type="SAM" id="Phobius"/>
    </source>
</evidence>
<dbReference type="PANTHER" id="PTHR37753:SF1">
    <property type="entry name" value="OS01G0940600 PROTEIN"/>
    <property type="match status" value="1"/>
</dbReference>
<dbReference type="Proteomes" id="UP000823388">
    <property type="component" value="Chromosome 2N"/>
</dbReference>
<dbReference type="EMBL" id="CM029040">
    <property type="protein sequence ID" value="KAG2634712.1"/>
    <property type="molecule type" value="Genomic_DNA"/>
</dbReference>
<proteinExistence type="predicted"/>
<dbReference type="PANTHER" id="PTHR37753">
    <property type="entry name" value="OS01G0940600 PROTEIN"/>
    <property type="match status" value="1"/>
</dbReference>
<evidence type="ECO:0000313" key="3">
    <source>
        <dbReference type="EMBL" id="KAG2634712.1"/>
    </source>
</evidence>
<keyword evidence="2" id="KW-0472">Membrane</keyword>
<accession>A0A8T0VEE8</accession>
<comment type="caution">
    <text evidence="3">The sequence shown here is derived from an EMBL/GenBank/DDBJ whole genome shotgun (WGS) entry which is preliminary data.</text>
</comment>
<keyword evidence="2" id="KW-0812">Transmembrane</keyword>
<evidence type="ECO:0000256" key="1">
    <source>
        <dbReference type="SAM" id="MobiDB-lite"/>
    </source>
</evidence>
<reference evidence="3" key="1">
    <citation type="submission" date="2020-05" db="EMBL/GenBank/DDBJ databases">
        <title>WGS assembly of Panicum virgatum.</title>
        <authorList>
            <person name="Lovell J.T."/>
            <person name="Jenkins J."/>
            <person name="Shu S."/>
            <person name="Juenger T.E."/>
            <person name="Schmutz J."/>
        </authorList>
    </citation>
    <scope>NUCLEOTIDE SEQUENCE</scope>
    <source>
        <strain evidence="3">AP13</strain>
    </source>
</reference>
<evidence type="ECO:0000313" key="4">
    <source>
        <dbReference type="Proteomes" id="UP000823388"/>
    </source>
</evidence>
<feature type="compositionally biased region" description="Acidic residues" evidence="1">
    <location>
        <begin position="132"/>
        <end position="162"/>
    </location>
</feature>
<feature type="region of interest" description="Disordered" evidence="1">
    <location>
        <begin position="131"/>
        <end position="187"/>
    </location>
</feature>
<keyword evidence="4" id="KW-1185">Reference proteome</keyword>
<dbReference type="OrthoDB" id="786736at2759"/>
<dbReference type="AlphaFoldDB" id="A0A8T0VEE8"/>
<feature type="transmembrane region" description="Helical" evidence="2">
    <location>
        <begin position="91"/>
        <end position="113"/>
    </location>
</feature>
<protein>
    <recommendedName>
        <fullName evidence="5">High chlorophyll fluorescence 153</fullName>
    </recommendedName>
</protein>
<keyword evidence="2" id="KW-1133">Transmembrane helix</keyword>
<sequence length="187" mass="20433">MPSASQQHHRIRQQALPAGSLRFCEAQQPMARGGHVAALSLPPRLAATTTPYCGRPVRASCARPVPGGARRRGRGRLMVVRAGGPPSTNQLILAFVLPLSLFVGTLVTAARVADDLDDRFLREMEINRAILEENEASDEDGAGEEDDDGDIIVYDEEEEEELPPVPVEEKEPAVVGPRTRNRPRRLV</sequence>
<evidence type="ECO:0008006" key="5">
    <source>
        <dbReference type="Google" id="ProtNLM"/>
    </source>
</evidence>
<name>A0A8T0VEE8_PANVG</name>
<gene>
    <name evidence="3" type="ORF">PVAP13_2NG137700</name>
</gene>